<keyword evidence="3" id="KW-1185">Reference proteome</keyword>
<feature type="region of interest" description="Disordered" evidence="1">
    <location>
        <begin position="115"/>
        <end position="177"/>
    </location>
</feature>
<dbReference type="Proteomes" id="UP000467841">
    <property type="component" value="Unassembled WGS sequence"/>
</dbReference>
<feature type="region of interest" description="Disordered" evidence="1">
    <location>
        <begin position="182"/>
        <end position="201"/>
    </location>
</feature>
<accession>A0A6D2KLA7</accession>
<feature type="region of interest" description="Disordered" evidence="1">
    <location>
        <begin position="69"/>
        <end position="92"/>
    </location>
</feature>
<name>A0A6D2KLA7_9BRAS</name>
<evidence type="ECO:0000313" key="3">
    <source>
        <dbReference type="Proteomes" id="UP000467841"/>
    </source>
</evidence>
<evidence type="ECO:0000256" key="1">
    <source>
        <dbReference type="SAM" id="MobiDB-lite"/>
    </source>
</evidence>
<feature type="compositionally biased region" description="Basic and acidic residues" evidence="1">
    <location>
        <begin position="77"/>
        <end position="90"/>
    </location>
</feature>
<proteinExistence type="predicted"/>
<comment type="caution">
    <text evidence="2">The sequence shown here is derived from an EMBL/GenBank/DDBJ whole genome shotgun (WGS) entry which is preliminary data.</text>
</comment>
<reference evidence="2" key="1">
    <citation type="submission" date="2020-01" db="EMBL/GenBank/DDBJ databases">
        <authorList>
            <person name="Mishra B."/>
        </authorList>
    </citation>
    <scope>NUCLEOTIDE SEQUENCE [LARGE SCALE GENOMIC DNA]</scope>
</reference>
<evidence type="ECO:0000313" key="2">
    <source>
        <dbReference type="EMBL" id="CAA7049971.1"/>
    </source>
</evidence>
<dbReference type="AlphaFoldDB" id="A0A6D2KLA7"/>
<organism evidence="2 3">
    <name type="scientific">Microthlaspi erraticum</name>
    <dbReference type="NCBI Taxonomy" id="1685480"/>
    <lineage>
        <taxon>Eukaryota</taxon>
        <taxon>Viridiplantae</taxon>
        <taxon>Streptophyta</taxon>
        <taxon>Embryophyta</taxon>
        <taxon>Tracheophyta</taxon>
        <taxon>Spermatophyta</taxon>
        <taxon>Magnoliopsida</taxon>
        <taxon>eudicotyledons</taxon>
        <taxon>Gunneridae</taxon>
        <taxon>Pentapetalae</taxon>
        <taxon>rosids</taxon>
        <taxon>malvids</taxon>
        <taxon>Brassicales</taxon>
        <taxon>Brassicaceae</taxon>
        <taxon>Coluteocarpeae</taxon>
        <taxon>Microthlaspi</taxon>
    </lineage>
</organism>
<feature type="compositionally biased region" description="Basic and acidic residues" evidence="1">
    <location>
        <begin position="119"/>
        <end position="137"/>
    </location>
</feature>
<dbReference type="EMBL" id="CACVBM020001433">
    <property type="protein sequence ID" value="CAA7049971.1"/>
    <property type="molecule type" value="Genomic_DNA"/>
</dbReference>
<feature type="compositionally biased region" description="Basic residues" evidence="1">
    <location>
        <begin position="182"/>
        <end position="192"/>
    </location>
</feature>
<gene>
    <name evidence="2" type="ORF">MERR_LOCUS37206</name>
</gene>
<sequence>MNVSQAFKETSRNWYLYADAFKVEKEIKSSNPELAERNKDIGTDSALVDVHDKDLSVEEGLETQVAEKTTGKRKWKRSDGEKCGEKRVNDLNRSYDSNEVEAVVAPPKSESCAVLPTEENVKGEKSVLDSDKLVNHLEKKRKSSKDSGEEDSLVANKRKRSVGKEDSLVASGAENLKKIKKNSTKKYKKKHSEKTVESQDYVPGQILEEKAEIGDNFCPSQNEDIAGFDKKQNQVMKLLDLHHGGSVEGSLNTMKPKEKNAIAQPASSVTSHFQSVVKNDHSGFKVDLSDAYVKGTTVDNKNESLKKIYNGSIFRKPKARKTKLKSSDDDSDVVTSIFRKQGTNLAGGTDRSLQGYLRSSKPYKEAKLRDDQAENKYVDDECLGNLYVPDSLSN</sequence>
<protein>
    <submittedName>
        <fullName evidence="2">Uncharacterized protein</fullName>
    </submittedName>
</protein>
<dbReference type="OrthoDB" id="1093005at2759"/>